<dbReference type="Proteomes" id="UP000642920">
    <property type="component" value="Unassembled WGS sequence"/>
</dbReference>
<keyword evidence="2" id="KW-1185">Reference proteome</keyword>
<evidence type="ECO:0000313" key="2">
    <source>
        <dbReference type="Proteomes" id="UP000642920"/>
    </source>
</evidence>
<evidence type="ECO:0000313" key="1">
    <source>
        <dbReference type="EMBL" id="MBL0766850.1"/>
    </source>
</evidence>
<dbReference type="AlphaFoldDB" id="A0A937DKE3"/>
<gene>
    <name evidence="1" type="ORF">JKP34_16395</name>
</gene>
<protein>
    <submittedName>
        <fullName evidence="1">Uncharacterized protein</fullName>
    </submittedName>
</protein>
<dbReference type="RefSeq" id="WP_201923835.1">
    <property type="nucleotide sequence ID" value="NZ_JAERQG010000004.1"/>
</dbReference>
<accession>A0A937DKE3</accession>
<sequence length="223" mass="24900">MPFLSVGQEDDPFDYGQEFLFGVSTSTNSGFISGAFFRYSAKQTDRILQTYGIEFANIRHPQERKVQSNFYGSNIYEGKENYLMSMRLMYGYDALLFKKADRKGVQINAVMAGGPSVGFISPYYLRGESGELLQYSEYLSNPQGIIGAANYFAGFGEMDATVGLNLRLSLLFEFGTFKSSITGFEVGGVAEYFAQEVEIVPTGTKNYNFYPALFLSILFGSRK</sequence>
<organism evidence="1 2">
    <name type="scientific">Marivirga atlantica</name>
    <dbReference type="NCBI Taxonomy" id="1548457"/>
    <lineage>
        <taxon>Bacteria</taxon>
        <taxon>Pseudomonadati</taxon>
        <taxon>Bacteroidota</taxon>
        <taxon>Cytophagia</taxon>
        <taxon>Cytophagales</taxon>
        <taxon>Marivirgaceae</taxon>
        <taxon>Marivirga</taxon>
    </lineage>
</organism>
<dbReference type="EMBL" id="JAERQG010000004">
    <property type="protein sequence ID" value="MBL0766850.1"/>
    <property type="molecule type" value="Genomic_DNA"/>
</dbReference>
<name>A0A937DKE3_9BACT</name>
<proteinExistence type="predicted"/>
<comment type="caution">
    <text evidence="1">The sequence shown here is derived from an EMBL/GenBank/DDBJ whole genome shotgun (WGS) entry which is preliminary data.</text>
</comment>
<reference evidence="1" key="1">
    <citation type="submission" date="2021-01" db="EMBL/GenBank/DDBJ databases">
        <title>Marivirga sp. nov., isolated from intertidal surface sediments.</title>
        <authorList>
            <person name="Zhang M."/>
        </authorList>
    </citation>
    <scope>NUCLEOTIDE SEQUENCE</scope>
    <source>
        <strain evidence="1">SM1354</strain>
    </source>
</reference>